<proteinExistence type="predicted"/>
<dbReference type="InterPro" id="IPR011009">
    <property type="entry name" value="Kinase-like_dom_sf"/>
</dbReference>
<evidence type="ECO:0000256" key="7">
    <source>
        <dbReference type="SAM" id="MobiDB-lite"/>
    </source>
</evidence>
<evidence type="ECO:0000256" key="1">
    <source>
        <dbReference type="ARBA" id="ARBA00022527"/>
    </source>
</evidence>
<dbReference type="PROSITE" id="PS00108">
    <property type="entry name" value="PROTEIN_KINASE_ST"/>
    <property type="match status" value="1"/>
</dbReference>
<dbReference type="InterPro" id="IPR008271">
    <property type="entry name" value="Ser/Thr_kinase_AS"/>
</dbReference>
<evidence type="ECO:0000313" key="10">
    <source>
        <dbReference type="Proteomes" id="UP000607653"/>
    </source>
</evidence>
<evidence type="ECO:0000256" key="2">
    <source>
        <dbReference type="ARBA" id="ARBA00022679"/>
    </source>
</evidence>
<keyword evidence="4" id="KW-0418">Kinase</keyword>
<keyword evidence="10" id="KW-1185">Reference proteome</keyword>
<accession>A0A822XSC4</accession>
<keyword evidence="3 6" id="KW-0547">Nucleotide-binding</keyword>
<dbReference type="EMBL" id="DUZY01000001">
    <property type="protein sequence ID" value="DAD22061.1"/>
    <property type="molecule type" value="Genomic_DNA"/>
</dbReference>
<comment type="caution">
    <text evidence="9">The sequence shown here is derived from an EMBL/GenBank/DDBJ whole genome shotgun (WGS) entry which is preliminary data.</text>
</comment>
<dbReference type="SUPFAM" id="SSF56112">
    <property type="entry name" value="Protein kinase-like (PK-like)"/>
    <property type="match status" value="1"/>
</dbReference>
<dbReference type="SMART" id="SM00220">
    <property type="entry name" value="S_TKc"/>
    <property type="match status" value="1"/>
</dbReference>
<dbReference type="Gene3D" id="3.30.200.20">
    <property type="entry name" value="Phosphorylase Kinase, domain 1"/>
    <property type="match status" value="1"/>
</dbReference>
<dbReference type="GO" id="GO:0004672">
    <property type="term" value="F:protein kinase activity"/>
    <property type="evidence" value="ECO:0007669"/>
    <property type="project" value="InterPro"/>
</dbReference>
<keyword evidence="2" id="KW-0808">Transferase</keyword>
<feature type="region of interest" description="Disordered" evidence="7">
    <location>
        <begin position="443"/>
        <end position="477"/>
    </location>
</feature>
<dbReference type="FunFam" id="1.10.510.10:FF:000540">
    <property type="entry name" value="Serine/threonine-protein kinase-like protein"/>
    <property type="match status" value="1"/>
</dbReference>
<reference evidence="9 10" key="1">
    <citation type="journal article" date="2020" name="Mol. Biol. Evol.">
        <title>Distinct Expression and Methylation Patterns for Genes with Different Fates following a Single Whole-Genome Duplication in Flowering Plants.</title>
        <authorList>
            <person name="Shi T."/>
            <person name="Rahmani R.S."/>
            <person name="Gugger P.F."/>
            <person name="Wang M."/>
            <person name="Li H."/>
            <person name="Zhang Y."/>
            <person name="Li Z."/>
            <person name="Wang Q."/>
            <person name="Van de Peer Y."/>
            <person name="Marchal K."/>
            <person name="Chen J."/>
        </authorList>
    </citation>
    <scope>NUCLEOTIDE SEQUENCE [LARGE SCALE GENOMIC DNA]</scope>
    <source>
        <tissue evidence="9">Leaf</tissue>
    </source>
</reference>
<evidence type="ECO:0000313" key="9">
    <source>
        <dbReference type="EMBL" id="DAD22061.1"/>
    </source>
</evidence>
<evidence type="ECO:0000256" key="6">
    <source>
        <dbReference type="PROSITE-ProRule" id="PRU10141"/>
    </source>
</evidence>
<evidence type="ECO:0000256" key="5">
    <source>
        <dbReference type="ARBA" id="ARBA00022840"/>
    </source>
</evidence>
<keyword evidence="1" id="KW-0723">Serine/threonine-protein kinase</keyword>
<dbReference type="AlphaFoldDB" id="A0A822XSC4"/>
<dbReference type="PANTHER" id="PTHR47989:SF5">
    <property type="entry name" value="PROTEIN KINASE DOMAIN-CONTAINING PROTEIN"/>
    <property type="match status" value="1"/>
</dbReference>
<dbReference type="InterPro" id="IPR000719">
    <property type="entry name" value="Prot_kinase_dom"/>
</dbReference>
<evidence type="ECO:0000259" key="8">
    <source>
        <dbReference type="PROSITE" id="PS50011"/>
    </source>
</evidence>
<dbReference type="GO" id="GO:0005524">
    <property type="term" value="F:ATP binding"/>
    <property type="evidence" value="ECO:0007669"/>
    <property type="project" value="UniProtKB-UniRule"/>
</dbReference>
<name>A0A822XSC4_NELNU</name>
<gene>
    <name evidence="9" type="ORF">HUJ06_023524</name>
</gene>
<dbReference type="PROSITE" id="PS00107">
    <property type="entry name" value="PROTEIN_KINASE_ATP"/>
    <property type="match status" value="1"/>
</dbReference>
<dbReference type="Proteomes" id="UP000607653">
    <property type="component" value="Unassembled WGS sequence"/>
</dbReference>
<dbReference type="Pfam" id="PF07714">
    <property type="entry name" value="PK_Tyr_Ser-Thr"/>
    <property type="match status" value="1"/>
</dbReference>
<dbReference type="Gene3D" id="1.10.510.10">
    <property type="entry name" value="Transferase(Phosphotransferase) domain 1"/>
    <property type="match status" value="1"/>
</dbReference>
<dbReference type="PANTHER" id="PTHR47989">
    <property type="entry name" value="OS01G0750732 PROTEIN"/>
    <property type="match status" value="1"/>
</dbReference>
<dbReference type="InterPro" id="IPR001245">
    <property type="entry name" value="Ser-Thr/Tyr_kinase_cat_dom"/>
</dbReference>
<keyword evidence="5 6" id="KW-0067">ATP-binding</keyword>
<dbReference type="InterPro" id="IPR017441">
    <property type="entry name" value="Protein_kinase_ATP_BS"/>
</dbReference>
<organism evidence="9 10">
    <name type="scientific">Nelumbo nucifera</name>
    <name type="common">Sacred lotus</name>
    <dbReference type="NCBI Taxonomy" id="4432"/>
    <lineage>
        <taxon>Eukaryota</taxon>
        <taxon>Viridiplantae</taxon>
        <taxon>Streptophyta</taxon>
        <taxon>Embryophyta</taxon>
        <taxon>Tracheophyta</taxon>
        <taxon>Spermatophyta</taxon>
        <taxon>Magnoliopsida</taxon>
        <taxon>Proteales</taxon>
        <taxon>Nelumbonaceae</taxon>
        <taxon>Nelumbo</taxon>
    </lineage>
</organism>
<feature type="domain" description="Protein kinase" evidence="8">
    <location>
        <begin position="51"/>
        <end position="332"/>
    </location>
</feature>
<evidence type="ECO:0000256" key="3">
    <source>
        <dbReference type="ARBA" id="ARBA00022741"/>
    </source>
</evidence>
<evidence type="ECO:0000256" key="4">
    <source>
        <dbReference type="ARBA" id="ARBA00022777"/>
    </source>
</evidence>
<feature type="binding site" evidence="6">
    <location>
        <position position="81"/>
    </location>
    <ligand>
        <name>ATP</name>
        <dbReference type="ChEBI" id="CHEBI:30616"/>
    </ligand>
</feature>
<sequence length="582" mass="62682">MGYLSCKAESSIISCDPYNWDRRKRSGICKNEPTKIRHFSYAELESATGGFSPASFLGKGSHGSVYRAVLDDGKLVAAVKKTMTWAGATLQGGDFNNMNNHPVDNEIEVLSRIRSPRLVNLLGFSVDAKEKKLLVVEFMENGSLYDLLHAKPRPPGWAKRIRFALQTAKAIETLHSSNPPVIHRDIKSSNVLVDGNWNARLGDFGLALRGHVEDVKIRCTPPAGTLGYLDPGYVLPENLSAKSDVFSFGILLLEIISGRNAIDVNYSPPSVVHWALPLIKQFEFALLFDPRIGPPGDPSVMRQLAVLAARCVGSTAEKRPSMAEVVECLQTVSKKVPSAVWNNLRKRVKKTSPAIDREVFDDGKEEAVVKTSKSGSRASPLRNTKVSSVPPAMDSVKEAMGSIGAVAEEIGQEAVSSVSVVSENFGREAISSVGAVPVGDGEYSGREAASTSSGAVPVGDGEYSGREAASTSSGAVSEDFGREASTWVAAGGSCMQPKSTGSVDTRKMGSSSYQVALVQRKSSLALSMPHAMRLLNKSRLLQTAGLVRGGERRLVFQLVKNPQFSVEIGSTRAERFPEENTR</sequence>
<dbReference type="PROSITE" id="PS50011">
    <property type="entry name" value="PROTEIN_KINASE_DOM"/>
    <property type="match status" value="1"/>
</dbReference>
<protein>
    <recommendedName>
        <fullName evidence="8">Protein kinase domain-containing protein</fullName>
    </recommendedName>
</protein>